<feature type="transmembrane region" description="Helical" evidence="6">
    <location>
        <begin position="20"/>
        <end position="39"/>
    </location>
</feature>
<dbReference type="KEGG" id="ccz:CCALI_01512"/>
<comment type="similarity">
    <text evidence="5">Belongs to the ferredoxin--NADP reductase type 2 family.</text>
</comment>
<dbReference type="HAMAP" id="MF_01685">
    <property type="entry name" value="FENR2"/>
    <property type="match status" value="1"/>
</dbReference>
<dbReference type="STRING" id="454171.CP488_02585"/>
<name>S0EV92_CHTCT</name>
<organism evidence="8 9">
    <name type="scientific">Chthonomonas calidirosea (strain DSM 23976 / ICMP 18418 / T49)</name>
    <dbReference type="NCBI Taxonomy" id="1303518"/>
    <lineage>
        <taxon>Bacteria</taxon>
        <taxon>Bacillati</taxon>
        <taxon>Armatimonadota</taxon>
        <taxon>Chthonomonadia</taxon>
        <taxon>Chthonomonadales</taxon>
        <taxon>Chthonomonadaceae</taxon>
        <taxon>Chthonomonas</taxon>
    </lineage>
</organism>
<proteinExistence type="inferred from homology"/>
<feature type="binding site" evidence="5">
    <location>
        <position position="58"/>
    </location>
    <ligand>
        <name>FAD</name>
        <dbReference type="ChEBI" id="CHEBI:57692"/>
    </ligand>
</feature>
<keyword evidence="1 5" id="KW-0285">Flavoprotein</keyword>
<feature type="domain" description="FAD/NAD(P)-binding" evidence="7">
    <location>
        <begin position="21"/>
        <end position="319"/>
    </location>
</feature>
<evidence type="ECO:0000256" key="2">
    <source>
        <dbReference type="ARBA" id="ARBA00022827"/>
    </source>
</evidence>
<protein>
    <recommendedName>
        <fullName evidence="5">Ferredoxin--NADP reductase</fullName>
        <shortName evidence="5">FNR</shortName>
        <shortName evidence="5">Fd-NADP(+) reductase</shortName>
        <ecNumber evidence="5">1.18.1.2</ecNumber>
    </recommendedName>
</protein>
<dbReference type="PANTHER" id="PTHR48105">
    <property type="entry name" value="THIOREDOXIN REDUCTASE 1-RELATED-RELATED"/>
    <property type="match status" value="1"/>
</dbReference>
<sequence length="350" mass="38437">MTAVSEPKIAPLEDAVERDLYDVTIIGGGPVGLFGAFYAGMRQMRTKIIDSLPELGGQLMALYPEKYVYDMPGFPKVLARDLALNMIEQGLRFNPTVCLSEMALKMEHAPDGTIVITTQKATHHTRTLIIATGAGAFSPKKLDAPGVAEFEGRGVFYFVRNKAQFAGKRILIVGGGDSALDWAMNLEPIAESITLIHRRDKFRCHEESLDWLMNRSQVTTYLWHELGRVEGNGCVERAVIFDNRTKEEKVLEVDAILLNIGFSADLGPIKEWGVRLEGNSIPVNRLMQAEDRNGNIMQGVYAAGDISTYEGKIKLIATGVGEICTAVCHAKTQIDPTAKLFPGHSSNLSL</sequence>
<dbReference type="Pfam" id="PF07992">
    <property type="entry name" value="Pyr_redox_2"/>
    <property type="match status" value="1"/>
</dbReference>
<evidence type="ECO:0000256" key="1">
    <source>
        <dbReference type="ARBA" id="ARBA00022630"/>
    </source>
</evidence>
<dbReference type="eggNOG" id="COG0492">
    <property type="taxonomic scope" value="Bacteria"/>
</dbReference>
<keyword evidence="9" id="KW-1185">Reference proteome</keyword>
<dbReference type="RefSeq" id="WP_016482864.1">
    <property type="nucleotide sequence ID" value="NC_021487.1"/>
</dbReference>
<evidence type="ECO:0000313" key="8">
    <source>
        <dbReference type="EMBL" id="CCW35328.1"/>
    </source>
</evidence>
<keyword evidence="4 5" id="KW-0560">Oxidoreductase</keyword>
<keyword evidence="6" id="KW-0812">Transmembrane</keyword>
<reference evidence="9" key="1">
    <citation type="submission" date="2013-03" db="EMBL/GenBank/DDBJ databases">
        <title>Genome sequence of Chthonomonas calidirosea, the first sequenced genome from the Armatimonadetes phylum (formally candidate division OP10).</title>
        <authorList>
            <person name="Lee K.C.Y."/>
            <person name="Morgan X.C."/>
            <person name="Dunfield P.F."/>
            <person name="Tamas I."/>
            <person name="Houghton K.M."/>
            <person name="Vyssotski M."/>
            <person name="Ryan J.L.J."/>
            <person name="Lagutin K."/>
            <person name="McDonald I.R."/>
            <person name="Stott M.B."/>
        </authorList>
    </citation>
    <scope>NUCLEOTIDE SEQUENCE [LARGE SCALE GENOMIC DNA]</scope>
    <source>
        <strain evidence="9">DSM 23976 / ICMP 18418 / T49</strain>
    </source>
</reference>
<evidence type="ECO:0000256" key="4">
    <source>
        <dbReference type="ARBA" id="ARBA00023002"/>
    </source>
</evidence>
<dbReference type="Proteomes" id="UP000014227">
    <property type="component" value="Chromosome I"/>
</dbReference>
<dbReference type="HOGENOM" id="CLU_031864_5_5_0"/>
<dbReference type="EMBL" id="HF951689">
    <property type="protein sequence ID" value="CCW35328.1"/>
    <property type="molecule type" value="Genomic_DNA"/>
</dbReference>
<keyword evidence="2 5" id="KW-0274">FAD</keyword>
<dbReference type="FunCoup" id="S0EV92">
    <property type="interactions" value="12"/>
</dbReference>
<keyword evidence="3 5" id="KW-0521">NADP</keyword>
<feature type="binding site" evidence="5">
    <location>
        <position position="63"/>
    </location>
    <ligand>
        <name>FAD</name>
        <dbReference type="ChEBI" id="CHEBI:57692"/>
    </ligand>
</feature>
<feature type="binding site" evidence="5">
    <location>
        <position position="305"/>
    </location>
    <ligand>
        <name>FAD</name>
        <dbReference type="ChEBI" id="CHEBI:57692"/>
    </ligand>
</feature>
<dbReference type="GO" id="GO:0004324">
    <property type="term" value="F:ferredoxin-NADP+ reductase activity"/>
    <property type="evidence" value="ECO:0007669"/>
    <property type="project" value="UniProtKB-UniRule"/>
</dbReference>
<dbReference type="GO" id="GO:0050660">
    <property type="term" value="F:flavin adenine dinucleotide binding"/>
    <property type="evidence" value="ECO:0007669"/>
    <property type="project" value="UniProtKB-UniRule"/>
</dbReference>
<dbReference type="PRINTS" id="PR00368">
    <property type="entry name" value="FADPNR"/>
</dbReference>
<dbReference type="GO" id="GO:0050661">
    <property type="term" value="F:NADP binding"/>
    <property type="evidence" value="ECO:0007669"/>
    <property type="project" value="UniProtKB-UniRule"/>
</dbReference>
<dbReference type="EC" id="1.18.1.2" evidence="5"/>
<keyword evidence="6" id="KW-1133">Transmembrane helix</keyword>
<comment type="subunit">
    <text evidence="5">Homodimer.</text>
</comment>
<dbReference type="AlphaFoldDB" id="S0EV92"/>
<evidence type="ECO:0000256" key="6">
    <source>
        <dbReference type="SAM" id="Phobius"/>
    </source>
</evidence>
<dbReference type="Gene3D" id="3.50.50.60">
    <property type="entry name" value="FAD/NAD(P)-binding domain"/>
    <property type="match status" value="2"/>
</dbReference>
<comment type="catalytic activity">
    <reaction evidence="5">
        <text>2 reduced [2Fe-2S]-[ferredoxin] + NADP(+) + H(+) = 2 oxidized [2Fe-2S]-[ferredoxin] + NADPH</text>
        <dbReference type="Rhea" id="RHEA:20125"/>
        <dbReference type="Rhea" id="RHEA-COMP:10000"/>
        <dbReference type="Rhea" id="RHEA-COMP:10001"/>
        <dbReference type="ChEBI" id="CHEBI:15378"/>
        <dbReference type="ChEBI" id="CHEBI:33737"/>
        <dbReference type="ChEBI" id="CHEBI:33738"/>
        <dbReference type="ChEBI" id="CHEBI:57783"/>
        <dbReference type="ChEBI" id="CHEBI:58349"/>
        <dbReference type="EC" id="1.18.1.2"/>
    </reaction>
</comment>
<accession>S0EV92</accession>
<comment type="caution">
    <text evidence="5">Lacks conserved residue(s) required for the propagation of feature annotation.</text>
</comment>
<dbReference type="InParanoid" id="S0EV92"/>
<evidence type="ECO:0000313" key="9">
    <source>
        <dbReference type="Proteomes" id="UP000014227"/>
    </source>
</evidence>
<dbReference type="PATRIC" id="fig|1303518.3.peg.1552"/>
<dbReference type="SUPFAM" id="SSF51905">
    <property type="entry name" value="FAD/NAD(P)-binding domain"/>
    <property type="match status" value="1"/>
</dbReference>
<dbReference type="InterPro" id="IPR036188">
    <property type="entry name" value="FAD/NAD-bd_sf"/>
</dbReference>
<dbReference type="InterPro" id="IPR023753">
    <property type="entry name" value="FAD/NAD-binding_dom"/>
</dbReference>
<gene>
    <name evidence="8" type="ORF">CCALI_01512</name>
</gene>
<feature type="binding site" evidence="5">
    <location>
        <position position="346"/>
    </location>
    <ligand>
        <name>FAD</name>
        <dbReference type="ChEBI" id="CHEBI:57692"/>
    </ligand>
</feature>
<dbReference type="InterPro" id="IPR050097">
    <property type="entry name" value="Ferredoxin-NADP_redctase_2"/>
</dbReference>
<keyword evidence="6" id="KW-0472">Membrane</keyword>
<evidence type="ECO:0000256" key="5">
    <source>
        <dbReference type="HAMAP-Rule" id="MF_01685"/>
    </source>
</evidence>
<evidence type="ECO:0000256" key="3">
    <source>
        <dbReference type="ARBA" id="ARBA00022857"/>
    </source>
</evidence>
<feature type="binding site" evidence="5">
    <location>
        <position position="137"/>
    </location>
    <ligand>
        <name>FAD</name>
        <dbReference type="ChEBI" id="CHEBI:57692"/>
    </ligand>
</feature>
<evidence type="ECO:0000259" key="7">
    <source>
        <dbReference type="Pfam" id="PF07992"/>
    </source>
</evidence>
<dbReference type="InterPro" id="IPR022890">
    <property type="entry name" value="Fd--NADP_Rdtase_type_2"/>
</dbReference>
<dbReference type="PRINTS" id="PR00469">
    <property type="entry name" value="PNDRDTASEII"/>
</dbReference>
<feature type="binding site" evidence="5">
    <location>
        <position position="50"/>
    </location>
    <ligand>
        <name>FAD</name>
        <dbReference type="ChEBI" id="CHEBI:57692"/>
    </ligand>
</feature>
<comment type="cofactor">
    <cofactor evidence="5">
        <name>FAD</name>
        <dbReference type="ChEBI" id="CHEBI:57692"/>
    </cofactor>
    <text evidence="5">Binds 1 FAD per subunit.</text>
</comment>
<feature type="binding site" evidence="5">
    <location>
        <position position="103"/>
    </location>
    <ligand>
        <name>FAD</name>
        <dbReference type="ChEBI" id="CHEBI:57692"/>
    </ligand>
</feature>